<proteinExistence type="predicted"/>
<dbReference type="EMBL" id="KC662249">
    <property type="protein sequence ID" value="AGM15604.1"/>
    <property type="molecule type" value="Genomic_DNA"/>
</dbReference>
<reference evidence="1 2" key="1">
    <citation type="journal article" date="2013" name="Proc. Natl. Acad. Sci. U.S.A.">
        <title>Genome of Phaeocystis globosa virus PgV-16T highlights the common ancestry of the largest known DNA viruses infecting eukaryotes.</title>
        <authorList>
            <person name="Santini S."/>
            <person name="Jeudy S."/>
            <person name="Bartoli J."/>
            <person name="Poirot O."/>
            <person name="Lescot M."/>
            <person name="Abergel C."/>
            <person name="Barbe V."/>
            <person name="Wommack K.E."/>
            <person name="Noordeloos A.A."/>
            <person name="Brussaard C.P."/>
            <person name="Claverie J.M."/>
        </authorList>
    </citation>
    <scope>NUCLEOTIDE SEQUENCE [LARGE SCALE GENOMIC DNA]</scope>
    <source>
        <strain evidence="1 2">16T</strain>
    </source>
</reference>
<gene>
    <name evidence="1" type="ORF">PGCG_00293</name>
</gene>
<name>A0AC59EXH2_9VIRU</name>
<evidence type="ECO:0000313" key="1">
    <source>
        <dbReference type="EMBL" id="AGM15604.1"/>
    </source>
</evidence>
<protein>
    <submittedName>
        <fullName evidence="1">Uncharacterized protein</fullName>
    </submittedName>
</protein>
<sequence>MNMSVLDGLMSPLGKEHCGVYYAFALIALFFAVTAVVGGVIQCFDKKTRPVGVYLILNSLTMFFTYYLYRIMYSMCDKIL</sequence>
<keyword evidence="2" id="KW-1185">Reference proteome</keyword>
<accession>A0AC59EXH2</accession>
<evidence type="ECO:0000313" key="2">
    <source>
        <dbReference type="Proteomes" id="UP000204225"/>
    </source>
</evidence>
<dbReference type="Proteomes" id="UP000204225">
    <property type="component" value="Segment"/>
</dbReference>
<organism evidence="1 2">
    <name type="scientific">Phaeocystis globosa virus PgV-16T</name>
    <dbReference type="NCBI Taxonomy" id="3071227"/>
    <lineage>
        <taxon>Viruses</taxon>
        <taxon>Varidnaviria</taxon>
        <taxon>Bamfordvirae</taxon>
        <taxon>Nucleocytoviricota</taxon>
        <taxon>Megaviricetes</taxon>
        <taxon>Imitervirales</taxon>
        <taxon>Mesomimiviridae</taxon>
        <taxon>Tethysvirus</taxon>
        <taxon>Tethysvirus hollandense</taxon>
    </lineage>
</organism>